<evidence type="ECO:0000313" key="5">
    <source>
        <dbReference type="Proteomes" id="UP000323994"/>
    </source>
</evidence>
<keyword evidence="5" id="KW-1185">Reference proteome</keyword>
<evidence type="ECO:0000256" key="1">
    <source>
        <dbReference type="ARBA" id="ARBA00022801"/>
    </source>
</evidence>
<proteinExistence type="predicted"/>
<evidence type="ECO:0000259" key="3">
    <source>
        <dbReference type="Pfam" id="PF01156"/>
    </source>
</evidence>
<keyword evidence="1 4" id="KW-0378">Hydrolase</keyword>
<protein>
    <submittedName>
        <fullName evidence="4">Nucleoside hydrolase</fullName>
    </submittedName>
</protein>
<evidence type="ECO:0000313" key="4">
    <source>
        <dbReference type="EMBL" id="KAA6438981.1"/>
    </source>
</evidence>
<dbReference type="AlphaFoldDB" id="A0A5M8QUK2"/>
<dbReference type="InterPro" id="IPR001910">
    <property type="entry name" value="Inosine/uridine_hydrolase_dom"/>
</dbReference>
<comment type="caution">
    <text evidence="4">The sequence shown here is derived from an EMBL/GenBank/DDBJ whole genome shotgun (WGS) entry which is preliminary data.</text>
</comment>
<dbReference type="GO" id="GO:0008477">
    <property type="term" value="F:purine nucleosidase activity"/>
    <property type="evidence" value="ECO:0007669"/>
    <property type="project" value="TreeGrafter"/>
</dbReference>
<name>A0A5M8QUK2_9BACT</name>
<dbReference type="RefSeq" id="WP_139012813.1">
    <property type="nucleotide sequence ID" value="NZ_VBSN01000039.1"/>
</dbReference>
<gene>
    <name evidence="4" type="ORF">FEM33_14860</name>
</gene>
<dbReference type="GO" id="GO:0005829">
    <property type="term" value="C:cytosol"/>
    <property type="evidence" value="ECO:0007669"/>
    <property type="project" value="TreeGrafter"/>
</dbReference>
<evidence type="ECO:0000256" key="2">
    <source>
        <dbReference type="ARBA" id="ARBA00023295"/>
    </source>
</evidence>
<dbReference type="Gene3D" id="3.90.245.10">
    <property type="entry name" value="Ribonucleoside hydrolase-like"/>
    <property type="match status" value="1"/>
</dbReference>
<dbReference type="SUPFAM" id="SSF53590">
    <property type="entry name" value="Nucleoside hydrolase"/>
    <property type="match status" value="1"/>
</dbReference>
<dbReference type="InterPro" id="IPR036452">
    <property type="entry name" value="Ribo_hydro-like"/>
</dbReference>
<keyword evidence="2" id="KW-0326">Glycosidase</keyword>
<accession>A0A5M8QUK2</accession>
<dbReference type="GO" id="GO:0006152">
    <property type="term" value="P:purine nucleoside catabolic process"/>
    <property type="evidence" value="ECO:0007669"/>
    <property type="project" value="TreeGrafter"/>
</dbReference>
<reference evidence="4 5" key="1">
    <citation type="submission" date="2019-05" db="EMBL/GenBank/DDBJ databases">
        <authorList>
            <person name="Qu J.-H."/>
        </authorList>
    </citation>
    <scope>NUCLEOTIDE SEQUENCE [LARGE SCALE GENOMIC DNA]</scope>
    <source>
        <strain evidence="4 5">NS28</strain>
    </source>
</reference>
<sequence>MNYFLLGILLFIHVYPSSENRPDSIDSPAKPDKIRLIIDSDANNELDDQHALAYAFFSRDQFDLEGITINNTRNGGTLKGHYDEAVRVAKLCNAYNDVKIYKGASGNYADIQNHINEADYDGKEAVDFIIKSAKSSDSRQLVLLPIGKLTNIALALKKAPEIAGKIRIVWLGSNYPDAGEYNLDDDTTSVNPVIQSQAPFEMAVVRNGKPSGTAAVSVTPAEINARMKGKGIEVARAVAGRHGNSFTTFGDYSADLFAHADLHGNPPSRALYDMAAVAIVKNPHWAEKTTINAPTLSGNKWIDHAKTGRKIEIWENFKKDEILADFYKTVEKSAK</sequence>
<dbReference type="EMBL" id="VBSN01000039">
    <property type="protein sequence ID" value="KAA6438981.1"/>
    <property type="molecule type" value="Genomic_DNA"/>
</dbReference>
<organism evidence="4 5">
    <name type="scientific">Dyadobacter flavalbus</name>
    <dbReference type="NCBI Taxonomy" id="2579942"/>
    <lineage>
        <taxon>Bacteria</taxon>
        <taxon>Pseudomonadati</taxon>
        <taxon>Bacteroidota</taxon>
        <taxon>Cytophagia</taxon>
        <taxon>Cytophagales</taxon>
        <taxon>Spirosomataceae</taxon>
        <taxon>Dyadobacter</taxon>
    </lineage>
</organism>
<dbReference type="InterPro" id="IPR023186">
    <property type="entry name" value="IUNH"/>
</dbReference>
<dbReference type="OrthoDB" id="9797882at2"/>
<feature type="domain" description="Inosine/uridine-preferring nucleoside hydrolase" evidence="3">
    <location>
        <begin position="36"/>
        <end position="290"/>
    </location>
</feature>
<dbReference type="PANTHER" id="PTHR12304">
    <property type="entry name" value="INOSINE-URIDINE PREFERRING NUCLEOSIDE HYDROLASE"/>
    <property type="match status" value="1"/>
</dbReference>
<dbReference type="Proteomes" id="UP000323994">
    <property type="component" value="Unassembled WGS sequence"/>
</dbReference>
<dbReference type="PANTHER" id="PTHR12304:SF4">
    <property type="entry name" value="URIDINE NUCLEOSIDASE"/>
    <property type="match status" value="1"/>
</dbReference>
<dbReference type="Pfam" id="PF01156">
    <property type="entry name" value="IU_nuc_hydro"/>
    <property type="match status" value="1"/>
</dbReference>